<sequence>MQKKPKTVEAVLFFNEQGGICTQMLYPEFEALLDGVVNMPSYVGKQVRMVHLSINPRLKIRSVVCFLLEFDESGRPDKSWNIPLQHLAERAGRGPDLGAGPIRLACRSQCPVSWHQGHLWDPNMAPGKNHLTAAREAITRNTLGLLVEDEASVAASAAELQVSGEENWHIADSPRAGDPDALELAEKINQEQRVKAAQLIKQQRLRITSLTKQYEEELAKLKFTSADFSAEQQEKVRLAEESLQQQVELNVALKAQLAIQAATFQASREELTEQLNRLERDDKSSTAALRKQFESEIKARINTAVVEYQEQIASLQKNLKRAEQKNTKLQAEQQRLQHELEHASSQTGEQVLERLAKLGVVFVVYHPGAGHLTIPLKDITHYQRNTMAYVAAKCFVGEDQYRQWLEHYQQPCCVALLPSGERCSIPIDRVDSPSRFVADESNCCARHMVASRMQTTG</sequence>
<dbReference type="AlphaFoldDB" id="A0A653E9Y0"/>
<dbReference type="RefSeq" id="WP_150549562.1">
    <property type="nucleotide sequence ID" value="NZ_LR215729.2"/>
</dbReference>
<dbReference type="EMBL" id="LR215729">
    <property type="protein sequence ID" value="VEV99548.1"/>
    <property type="molecule type" value="Genomic_DNA"/>
</dbReference>
<reference evidence="2" key="1">
    <citation type="submission" date="2019-02" db="EMBL/GenBank/DDBJ databases">
        <authorList>
            <consortium name="Genoscope - CEA"/>
            <person name="William W."/>
        </authorList>
    </citation>
    <scope>NUCLEOTIDE SEQUENCE [LARGE SCALE GENOMIC DNA]</scope>
    <source>
        <strain evidence="2">YSy11</strain>
    </source>
</reference>
<keyword evidence="1" id="KW-0175">Coiled coil</keyword>
<evidence type="ECO:0000313" key="2">
    <source>
        <dbReference type="EMBL" id="VEV99548.1"/>
    </source>
</evidence>
<feature type="coiled-coil region" evidence="1">
    <location>
        <begin position="261"/>
        <end position="346"/>
    </location>
</feature>
<organism evidence="2">
    <name type="scientific">Pseudomonas marincola</name>
    <dbReference type="NCBI Taxonomy" id="437900"/>
    <lineage>
        <taxon>Bacteria</taxon>
        <taxon>Pseudomonadati</taxon>
        <taxon>Pseudomonadota</taxon>
        <taxon>Gammaproteobacteria</taxon>
        <taxon>Pseudomonadales</taxon>
        <taxon>Pseudomonadaceae</taxon>
        <taxon>Pseudomonas</taxon>
    </lineage>
</organism>
<gene>
    <name evidence="2" type="ORF">PMYSY11_4505</name>
</gene>
<evidence type="ECO:0000256" key="1">
    <source>
        <dbReference type="SAM" id="Coils"/>
    </source>
</evidence>
<protein>
    <submittedName>
        <fullName evidence="2">Chromosome partitioning protein ParA</fullName>
    </submittedName>
</protein>
<name>A0A653E9Y0_9PSED</name>
<proteinExistence type="predicted"/>
<feature type="coiled-coil region" evidence="1">
    <location>
        <begin position="182"/>
        <end position="220"/>
    </location>
</feature>
<accession>A0A653E9Y0</accession>